<evidence type="ECO:0000256" key="1">
    <source>
        <dbReference type="SAM" id="Phobius"/>
    </source>
</evidence>
<dbReference type="NCBIfam" id="TIGR00254">
    <property type="entry name" value="GGDEF"/>
    <property type="match status" value="1"/>
</dbReference>
<keyword evidence="1" id="KW-1133">Transmembrane helix</keyword>
<dbReference type="PROSITE" id="PS51257">
    <property type="entry name" value="PROKAR_LIPOPROTEIN"/>
    <property type="match status" value="1"/>
</dbReference>
<feature type="transmembrane region" description="Helical" evidence="1">
    <location>
        <begin position="89"/>
        <end position="107"/>
    </location>
</feature>
<evidence type="ECO:0000259" key="2">
    <source>
        <dbReference type="PROSITE" id="PS50887"/>
    </source>
</evidence>
<evidence type="ECO:0000313" key="3">
    <source>
        <dbReference type="EMBL" id="UUP13917.1"/>
    </source>
</evidence>
<sequence>MRSLPQLTVAAATMYGCGCLLLVLSAIAWQPGRNPRGVIVVLAVIAFVLFVWVLARGRRFTATEALALSGVQLFTIGCLTWTTHLDLGAFANGTALPIVGVFMVWFLDLARARVVLFLGTAWWFAGILHRDEPSLVPFAVSLALQTLLAAEVFSRVKHRMDRLARTDPLTGTLNRLGITETVDRELYRALRRHRPLAVVAIDLDGLREINNTLGHHAGDQLLETIARHWLGAIRGGDDVGRTGGDEFLFVLPDTSEEEAESFVRRMASSSPGAWSAGIAMAEPGDNGLSLVERADRRMYVDKATRRGAENLRPS</sequence>
<feature type="transmembrane region" description="Helical" evidence="1">
    <location>
        <begin position="135"/>
        <end position="153"/>
    </location>
</feature>
<accession>A0ABY5MAZ7</accession>
<dbReference type="GO" id="GO:0052621">
    <property type="term" value="F:diguanylate cyclase activity"/>
    <property type="evidence" value="ECO:0007669"/>
    <property type="project" value="UniProtKB-EC"/>
</dbReference>
<evidence type="ECO:0000313" key="4">
    <source>
        <dbReference type="Proteomes" id="UP001316184"/>
    </source>
</evidence>
<keyword evidence="3" id="KW-0548">Nucleotidyltransferase</keyword>
<keyword evidence="1" id="KW-0812">Transmembrane</keyword>
<dbReference type="RefSeq" id="WP_232403013.1">
    <property type="nucleotide sequence ID" value="NZ_CP102173.1"/>
</dbReference>
<keyword evidence="1" id="KW-0472">Membrane</keyword>
<feature type="transmembrane region" description="Helical" evidence="1">
    <location>
        <begin position="7"/>
        <end position="29"/>
    </location>
</feature>
<keyword evidence="3" id="KW-0808">Transferase</keyword>
<dbReference type="PANTHER" id="PTHR45138:SF9">
    <property type="entry name" value="DIGUANYLATE CYCLASE DGCM-RELATED"/>
    <property type="match status" value="1"/>
</dbReference>
<dbReference type="Pfam" id="PF00990">
    <property type="entry name" value="GGDEF"/>
    <property type="match status" value="1"/>
</dbReference>
<dbReference type="CDD" id="cd01949">
    <property type="entry name" value="GGDEF"/>
    <property type="match status" value="1"/>
</dbReference>
<dbReference type="EC" id="2.7.7.65" evidence="3"/>
<dbReference type="InterPro" id="IPR050469">
    <property type="entry name" value="Diguanylate_Cyclase"/>
</dbReference>
<dbReference type="SMART" id="SM00267">
    <property type="entry name" value="GGDEF"/>
    <property type="match status" value="1"/>
</dbReference>
<keyword evidence="4" id="KW-1185">Reference proteome</keyword>
<dbReference type="SUPFAM" id="SSF55073">
    <property type="entry name" value="Nucleotide cyclase"/>
    <property type="match status" value="1"/>
</dbReference>
<dbReference type="PANTHER" id="PTHR45138">
    <property type="entry name" value="REGULATORY COMPONENTS OF SENSORY TRANSDUCTION SYSTEM"/>
    <property type="match status" value="1"/>
</dbReference>
<gene>
    <name evidence="3" type="ORF">NQV15_00990</name>
</gene>
<dbReference type="InterPro" id="IPR043128">
    <property type="entry name" value="Rev_trsase/Diguanyl_cyclase"/>
</dbReference>
<dbReference type="EMBL" id="CP102173">
    <property type="protein sequence ID" value="UUP13917.1"/>
    <property type="molecule type" value="Genomic_DNA"/>
</dbReference>
<dbReference type="InterPro" id="IPR029787">
    <property type="entry name" value="Nucleotide_cyclase"/>
</dbReference>
<organism evidence="3 4">
    <name type="scientific">Aeromicrobium wangtongii</name>
    <dbReference type="NCBI Taxonomy" id="2969247"/>
    <lineage>
        <taxon>Bacteria</taxon>
        <taxon>Bacillati</taxon>
        <taxon>Actinomycetota</taxon>
        <taxon>Actinomycetes</taxon>
        <taxon>Propionibacteriales</taxon>
        <taxon>Nocardioidaceae</taxon>
        <taxon>Aeromicrobium</taxon>
    </lineage>
</organism>
<dbReference type="Proteomes" id="UP001316184">
    <property type="component" value="Chromosome"/>
</dbReference>
<name>A0ABY5MAZ7_9ACTN</name>
<protein>
    <submittedName>
        <fullName evidence="3">Diguanylate cyclase</fullName>
        <ecNumber evidence="3">2.7.7.65</ecNumber>
    </submittedName>
</protein>
<reference evidence="3 4" key="1">
    <citation type="submission" date="2022-08" db="EMBL/GenBank/DDBJ databases">
        <title>novel species in genus Aeromicrobium.</title>
        <authorList>
            <person name="Ye L."/>
        </authorList>
    </citation>
    <scope>NUCLEOTIDE SEQUENCE [LARGE SCALE GENOMIC DNA]</scope>
    <source>
        <strain evidence="4">zg-Y1379</strain>
    </source>
</reference>
<dbReference type="Gene3D" id="3.30.70.270">
    <property type="match status" value="1"/>
</dbReference>
<proteinExistence type="predicted"/>
<feature type="transmembrane region" description="Helical" evidence="1">
    <location>
        <begin position="66"/>
        <end position="83"/>
    </location>
</feature>
<dbReference type="InterPro" id="IPR000160">
    <property type="entry name" value="GGDEF_dom"/>
</dbReference>
<feature type="transmembrane region" description="Helical" evidence="1">
    <location>
        <begin position="35"/>
        <end position="54"/>
    </location>
</feature>
<feature type="transmembrane region" description="Helical" evidence="1">
    <location>
        <begin position="114"/>
        <end position="129"/>
    </location>
</feature>
<feature type="domain" description="GGDEF" evidence="2">
    <location>
        <begin position="194"/>
        <end position="314"/>
    </location>
</feature>
<dbReference type="PROSITE" id="PS50887">
    <property type="entry name" value="GGDEF"/>
    <property type="match status" value="1"/>
</dbReference>